<dbReference type="RefSeq" id="WP_009626257.1">
    <property type="nucleotide sequence ID" value="NZ_VBTY01000036.1"/>
</dbReference>
<feature type="compositionally biased region" description="Low complexity" evidence="1">
    <location>
        <begin position="109"/>
        <end position="124"/>
    </location>
</feature>
<dbReference type="NCBIfam" id="TIGR02532">
    <property type="entry name" value="IV_pilin_GFxxxE"/>
    <property type="match status" value="1"/>
</dbReference>
<protein>
    <submittedName>
        <fullName evidence="3">Type II secretion system protein</fullName>
    </submittedName>
</protein>
<dbReference type="SUPFAM" id="SSF54523">
    <property type="entry name" value="Pili subunits"/>
    <property type="match status" value="1"/>
</dbReference>
<keyword evidence="2" id="KW-1133">Transmembrane helix</keyword>
<evidence type="ECO:0000313" key="4">
    <source>
        <dbReference type="Proteomes" id="UP001152872"/>
    </source>
</evidence>
<reference evidence="3" key="1">
    <citation type="submission" date="2019-05" db="EMBL/GenBank/DDBJ databases">
        <title>Whole genome sequencing of Pseudanabaena catenata USMAC16.</title>
        <authorList>
            <person name="Khan Z."/>
            <person name="Omar W.M."/>
            <person name="Convey P."/>
            <person name="Merican F."/>
            <person name="Najimudin N."/>
        </authorList>
    </citation>
    <scope>NUCLEOTIDE SEQUENCE</scope>
    <source>
        <strain evidence="3">USMAC16</strain>
    </source>
</reference>
<sequence>MLNFNNLGIYLRLPLIKFGYFLGNLPHILKKYLQPLKTKSRYSKHRDRYGKSLGFTLLELLVVMVMVGILSAIAAPSWLSFVNNQRLNASQTKVFQAIKTAQSDAKARQSNNKQTTQSATQNSTTYSTRTRITFVDTSTFRLDNVRSNGGLQSLDQGIVFASVTNTPNNIPTDPNGYKYIEFDARGFIYDPNSNQLPICINLSTSNPTGAQNTGWIRIQTILGALSTGKKPTTC</sequence>
<name>A0A9X4RHM6_9CYAN</name>
<comment type="caution">
    <text evidence="3">The sequence shown here is derived from an EMBL/GenBank/DDBJ whole genome shotgun (WGS) entry which is preliminary data.</text>
</comment>
<dbReference type="Pfam" id="PF07963">
    <property type="entry name" value="N_methyl"/>
    <property type="match status" value="1"/>
</dbReference>
<keyword evidence="2" id="KW-0472">Membrane</keyword>
<dbReference type="InterPro" id="IPR045584">
    <property type="entry name" value="Pilin-like"/>
</dbReference>
<dbReference type="Proteomes" id="UP001152872">
    <property type="component" value="Unassembled WGS sequence"/>
</dbReference>
<dbReference type="Gene3D" id="3.30.700.10">
    <property type="entry name" value="Glycoprotein, Type 4 Pilin"/>
    <property type="match status" value="1"/>
</dbReference>
<gene>
    <name evidence="3" type="ORF">FEV09_06420</name>
</gene>
<evidence type="ECO:0000256" key="1">
    <source>
        <dbReference type="SAM" id="MobiDB-lite"/>
    </source>
</evidence>
<dbReference type="AlphaFoldDB" id="A0A9X4RHM6"/>
<evidence type="ECO:0000313" key="3">
    <source>
        <dbReference type="EMBL" id="MDG3494190.1"/>
    </source>
</evidence>
<feature type="transmembrane region" description="Helical" evidence="2">
    <location>
        <begin position="15"/>
        <end position="33"/>
    </location>
</feature>
<dbReference type="EMBL" id="VBTY01000036">
    <property type="protein sequence ID" value="MDG3494190.1"/>
    <property type="molecule type" value="Genomic_DNA"/>
</dbReference>
<evidence type="ECO:0000256" key="2">
    <source>
        <dbReference type="SAM" id="Phobius"/>
    </source>
</evidence>
<feature type="region of interest" description="Disordered" evidence="1">
    <location>
        <begin position="105"/>
        <end position="124"/>
    </location>
</feature>
<accession>A0A9X4RHM6</accession>
<keyword evidence="2" id="KW-0812">Transmembrane</keyword>
<dbReference type="InterPro" id="IPR012902">
    <property type="entry name" value="N_methyl_site"/>
</dbReference>
<proteinExistence type="predicted"/>
<organism evidence="3 4">
    <name type="scientific">Pseudanabaena catenata USMAC16</name>
    <dbReference type="NCBI Taxonomy" id="1855837"/>
    <lineage>
        <taxon>Bacteria</taxon>
        <taxon>Bacillati</taxon>
        <taxon>Cyanobacteriota</taxon>
        <taxon>Cyanophyceae</taxon>
        <taxon>Pseudanabaenales</taxon>
        <taxon>Pseudanabaenaceae</taxon>
        <taxon>Pseudanabaena</taxon>
    </lineage>
</organism>
<keyword evidence="4" id="KW-1185">Reference proteome</keyword>
<feature type="transmembrane region" description="Helical" evidence="2">
    <location>
        <begin position="53"/>
        <end position="79"/>
    </location>
</feature>